<reference evidence="3" key="1">
    <citation type="journal article" date="2019" name="Int. J. Syst. Evol. Microbiol.">
        <title>The Global Catalogue of Microorganisms (GCM) 10K type strain sequencing project: providing services to taxonomists for standard genome sequencing and annotation.</title>
        <authorList>
            <consortium name="The Broad Institute Genomics Platform"/>
            <consortium name="The Broad Institute Genome Sequencing Center for Infectious Disease"/>
            <person name="Wu L."/>
            <person name="Ma J."/>
        </authorList>
    </citation>
    <scope>NUCLEOTIDE SEQUENCE [LARGE SCALE GENOMIC DNA]</scope>
    <source>
        <strain evidence="3">JCM 12165</strain>
    </source>
</reference>
<organism evidence="2 3">
    <name type="scientific">Pseudonocardia aurantiaca</name>
    <dbReference type="NCBI Taxonomy" id="75290"/>
    <lineage>
        <taxon>Bacteria</taxon>
        <taxon>Bacillati</taxon>
        <taxon>Actinomycetota</taxon>
        <taxon>Actinomycetes</taxon>
        <taxon>Pseudonocardiales</taxon>
        <taxon>Pseudonocardiaceae</taxon>
        <taxon>Pseudonocardia</taxon>
    </lineage>
</organism>
<dbReference type="EMBL" id="JBHUCP010000003">
    <property type="protein sequence ID" value="MFD1528445.1"/>
    <property type="molecule type" value="Genomic_DNA"/>
</dbReference>
<accession>A0ABW4FCK6</accession>
<dbReference type="Gene3D" id="1.10.260.40">
    <property type="entry name" value="lambda repressor-like DNA-binding domains"/>
    <property type="match status" value="1"/>
</dbReference>
<evidence type="ECO:0000313" key="2">
    <source>
        <dbReference type="EMBL" id="MFD1528445.1"/>
    </source>
</evidence>
<dbReference type="Proteomes" id="UP001597145">
    <property type="component" value="Unassembled WGS sequence"/>
</dbReference>
<proteinExistence type="predicted"/>
<dbReference type="RefSeq" id="WP_343969300.1">
    <property type="nucleotide sequence ID" value="NZ_BAAAJG010000001.1"/>
</dbReference>
<evidence type="ECO:0000259" key="1">
    <source>
        <dbReference type="PROSITE" id="PS50943"/>
    </source>
</evidence>
<dbReference type="PROSITE" id="PS50943">
    <property type="entry name" value="HTH_CROC1"/>
    <property type="match status" value="1"/>
</dbReference>
<name>A0ABW4FCK6_9PSEU</name>
<evidence type="ECO:0000313" key="3">
    <source>
        <dbReference type="Proteomes" id="UP001597145"/>
    </source>
</evidence>
<sequence length="149" mass="16180">MSTDGPVPPARRTLPEKIDYLFATVRPPGQYREYTHEEIAERAKAAGHTISASYVHALRRTPGKSPQVRALEAIAAAFGVSVAYFFNDQVAAQLERNLELIAALNRPEVRAVAMAAADLSPESIQTLLGLVARVRDLEGLGEWTGDVTP</sequence>
<protein>
    <submittedName>
        <fullName evidence="2">Helix-turn-helix domain-containing protein</fullName>
    </submittedName>
</protein>
<comment type="caution">
    <text evidence="2">The sequence shown here is derived from an EMBL/GenBank/DDBJ whole genome shotgun (WGS) entry which is preliminary data.</text>
</comment>
<gene>
    <name evidence="2" type="ORF">ACFSCY_03235</name>
</gene>
<feature type="domain" description="HTH cro/C1-type" evidence="1">
    <location>
        <begin position="64"/>
        <end position="85"/>
    </location>
</feature>
<dbReference type="InterPro" id="IPR001387">
    <property type="entry name" value="Cro/C1-type_HTH"/>
</dbReference>
<dbReference type="InterPro" id="IPR010982">
    <property type="entry name" value="Lambda_DNA-bd_dom_sf"/>
</dbReference>
<keyword evidence="3" id="KW-1185">Reference proteome</keyword>